<dbReference type="Pfam" id="PF24501">
    <property type="entry name" value="Ig_TMEM131L_5"/>
    <property type="match status" value="1"/>
</dbReference>
<feature type="compositionally biased region" description="Low complexity" evidence="7">
    <location>
        <begin position="1556"/>
        <end position="1577"/>
    </location>
</feature>
<keyword evidence="6 8" id="KW-0472">Membrane</keyword>
<accession>A0A9W9Z206</accession>
<protein>
    <recommendedName>
        <fullName evidence="16">Transmembrane protein 131</fullName>
    </recommendedName>
</protein>
<feature type="region of interest" description="Disordered" evidence="7">
    <location>
        <begin position="1846"/>
        <end position="1865"/>
    </location>
</feature>
<feature type="compositionally biased region" description="Polar residues" evidence="7">
    <location>
        <begin position="1170"/>
        <end position="1205"/>
    </location>
</feature>
<feature type="domain" description="TMEM131 second Ig-like" evidence="10">
    <location>
        <begin position="166"/>
        <end position="255"/>
    </location>
</feature>
<evidence type="ECO:0000313" key="15">
    <source>
        <dbReference type="Proteomes" id="UP001163046"/>
    </source>
</evidence>
<feature type="compositionally biased region" description="Polar residues" evidence="7">
    <location>
        <begin position="1722"/>
        <end position="1741"/>
    </location>
</feature>
<keyword evidence="15" id="KW-1185">Reference proteome</keyword>
<dbReference type="Proteomes" id="UP001163046">
    <property type="component" value="Unassembled WGS sequence"/>
</dbReference>
<dbReference type="InterPro" id="IPR056311">
    <property type="entry name" value="TMEM131_Ig_2"/>
</dbReference>
<feature type="compositionally biased region" description="Basic and acidic residues" evidence="7">
    <location>
        <begin position="1335"/>
        <end position="1358"/>
    </location>
</feature>
<dbReference type="Pfam" id="PF24495">
    <property type="entry name" value="Ig_TMEM131_2"/>
    <property type="match status" value="1"/>
</dbReference>
<evidence type="ECO:0000259" key="11">
    <source>
        <dbReference type="Pfam" id="PF24498"/>
    </source>
</evidence>
<organism evidence="14 15">
    <name type="scientific">Desmophyllum pertusum</name>
    <dbReference type="NCBI Taxonomy" id="174260"/>
    <lineage>
        <taxon>Eukaryota</taxon>
        <taxon>Metazoa</taxon>
        <taxon>Cnidaria</taxon>
        <taxon>Anthozoa</taxon>
        <taxon>Hexacorallia</taxon>
        <taxon>Scleractinia</taxon>
        <taxon>Caryophylliina</taxon>
        <taxon>Caryophylliidae</taxon>
        <taxon>Desmophyllum</taxon>
    </lineage>
</organism>
<dbReference type="Pfam" id="PF24498">
    <property type="entry name" value="Ig_TMEM131L_3"/>
    <property type="match status" value="1"/>
</dbReference>
<evidence type="ECO:0000259" key="10">
    <source>
        <dbReference type="Pfam" id="PF24495"/>
    </source>
</evidence>
<dbReference type="Pfam" id="PF24499">
    <property type="entry name" value="Ig_TMEM131L_4"/>
    <property type="match status" value="1"/>
</dbReference>
<dbReference type="EMBL" id="MU826842">
    <property type="protein sequence ID" value="KAJ7371784.1"/>
    <property type="molecule type" value="Genomic_DNA"/>
</dbReference>
<feature type="region of interest" description="Disordered" evidence="7">
    <location>
        <begin position="1518"/>
        <end position="1751"/>
    </location>
</feature>
<feature type="compositionally biased region" description="Polar residues" evidence="7">
    <location>
        <begin position="1381"/>
        <end position="1397"/>
    </location>
</feature>
<evidence type="ECO:0000259" key="13">
    <source>
        <dbReference type="Pfam" id="PF24501"/>
    </source>
</evidence>
<feature type="compositionally biased region" description="Basic and acidic residues" evidence="7">
    <location>
        <begin position="1684"/>
        <end position="1694"/>
    </location>
</feature>
<keyword evidence="4" id="KW-0732">Signal</keyword>
<evidence type="ECO:0000313" key="14">
    <source>
        <dbReference type="EMBL" id="KAJ7371784.1"/>
    </source>
</evidence>
<feature type="compositionally biased region" description="Basic and acidic residues" evidence="7">
    <location>
        <begin position="1245"/>
        <end position="1259"/>
    </location>
</feature>
<dbReference type="InterPro" id="IPR039877">
    <property type="entry name" value="TMEM131-like"/>
</dbReference>
<evidence type="ECO:0000256" key="6">
    <source>
        <dbReference type="ARBA" id="ARBA00023136"/>
    </source>
</evidence>
<feature type="region of interest" description="Disordered" evidence="7">
    <location>
        <begin position="1131"/>
        <end position="1501"/>
    </location>
</feature>
<feature type="compositionally biased region" description="Low complexity" evidence="7">
    <location>
        <begin position="1881"/>
        <end position="1899"/>
    </location>
</feature>
<name>A0A9W9Z206_9CNID</name>
<gene>
    <name evidence="14" type="ORF">OS493_023122</name>
</gene>
<feature type="compositionally biased region" description="Polar residues" evidence="7">
    <location>
        <begin position="1260"/>
        <end position="1269"/>
    </location>
</feature>
<comment type="subcellular location">
    <subcellularLocation>
        <location evidence="1">Membrane</location>
        <topology evidence="1">Single-pass type I membrane protein</topology>
    </subcellularLocation>
</comment>
<feature type="transmembrane region" description="Helical" evidence="8">
    <location>
        <begin position="1071"/>
        <end position="1093"/>
    </location>
</feature>
<evidence type="ECO:0000259" key="12">
    <source>
        <dbReference type="Pfam" id="PF24499"/>
    </source>
</evidence>
<evidence type="ECO:0000256" key="5">
    <source>
        <dbReference type="ARBA" id="ARBA00022989"/>
    </source>
</evidence>
<evidence type="ECO:0000256" key="8">
    <source>
        <dbReference type="SAM" id="Phobius"/>
    </source>
</evidence>
<dbReference type="InterPro" id="IPR055436">
    <property type="entry name" value="Ig_TMEM131L_4"/>
</dbReference>
<feature type="region of interest" description="Disordered" evidence="7">
    <location>
        <begin position="1874"/>
        <end position="1933"/>
    </location>
</feature>
<feature type="region of interest" description="Disordered" evidence="7">
    <location>
        <begin position="558"/>
        <end position="582"/>
    </location>
</feature>
<reference evidence="14" key="1">
    <citation type="submission" date="2023-01" db="EMBL/GenBank/DDBJ databases">
        <title>Genome assembly of the deep-sea coral Lophelia pertusa.</title>
        <authorList>
            <person name="Herrera S."/>
            <person name="Cordes E."/>
        </authorList>
    </citation>
    <scope>NUCLEOTIDE SEQUENCE</scope>
    <source>
        <strain evidence="14">USNM1676648</strain>
        <tissue evidence="14">Polyp</tissue>
    </source>
</reference>
<keyword evidence="5 8" id="KW-1133">Transmembrane helix</keyword>
<dbReference type="PANTHER" id="PTHR22050:SF0">
    <property type="entry name" value="TRANSMEMBRANE PROTEIN 131 HOMOLOG"/>
    <property type="match status" value="1"/>
</dbReference>
<dbReference type="Pfam" id="PF12371">
    <property type="entry name" value="TMEM131_like_N"/>
    <property type="match status" value="1"/>
</dbReference>
<feature type="compositionally biased region" description="Basic and acidic residues" evidence="7">
    <location>
        <begin position="1314"/>
        <end position="1325"/>
    </location>
</feature>
<proteinExistence type="inferred from homology"/>
<comment type="caution">
    <text evidence="14">The sequence shown here is derived from an EMBL/GenBank/DDBJ whole genome shotgun (WGS) entry which is preliminary data.</text>
</comment>
<feature type="domain" description="TMEM131L fifth Ig-like" evidence="13">
    <location>
        <begin position="975"/>
        <end position="1039"/>
    </location>
</feature>
<sequence length="1933" mass="211280">MAAALGVILFAYIYLVFLVTHRICMMQCNPMSRPGVYQGDMRFSGSHVQADGSHHNRREQPNIRHIRFEPSYLDFYEQSVGMPSIRTVSVLNPHTEQTLQLQSISGSTAHFHASFFQSKVVQPLGNTTFEIVFLARLVGNVENTLFIHTSKGVYPYQVFGVGLPNPYRLRPFLGARVPLNFSFSTVINMHNPYDSPLQVIEMYSSGGDLHLELPSGLEEAPQKHWEIPPYETKALMRVSFVGRVATNHTAFIRIKASQPAPNQELLILPVEVEVTTAPGLFSSTDMLDFGTLRTMDEPKIIGLYLLNAGHKQVHISAIAVEPPNSALSISFTPTLLKPGSKYIKIATATYSAFHVKRSRQTSGKVIIRTNSKISPRLEIPYQVNILQGTIAYSVSKTRFFVGKPPFVPVSRELPITNTFSFTMIIYEAVFPPEVENVFSIVNFTKPAMIPPQSTVTPFFVQFLANGSDLAFSTILRVYTNASIFTVPIHCFDGKLKYVVDGLEEDVVDYGTVGTGENRTKLLKIFNNNPIEVTIYRIECNLQFAKIKLLEIRSNNESKQSKGNQSLSSAADQPPNNQAEDGKVHIKPGYVTYFSVEVFVPKREGQYIGEIEMETDYETLHIPLHLKSMDGKIVSSPASIIFQPGFPGQIVNHSLTLLSSFSNTLKLVYVKPHPLNDQFSFEPVSSEMQLLPNEKVQVGQLLYDPLKGCKNQCYTGIHASDQWLSSFSLPSNIGEIDSQFMEKNQKIFSSLERSGKNKLNISFIIDTDVVKGFQIPAQASLSWPSFSSDKPVKFPLTHLGNFSIKFFTLENPADVPVMAQIVPLSLYPQGVWDLLADRFDTEAYGFDPDDSTFSIPVDEDNSAMFNKEIAHAPGTMITVLKPRSIVKIPVQFQPKDERLKTSVVLIRNNLTVLDGIVVQGQGARGEFTLNGKRPGAHSTLLFEIKPSQLADCHKAAPPRSRSLPSLSVMKTVTATNPGQLAMFISSLSINGYECEGYGFKIMNCKSFILKPNTSRKIEITFTPDFSMSRVTRKLEVKTTLGPVMEFTLVATIPTHLLPLCSTALGRNSWEPVIQGVAVVLMGVVFLAVVIAAYAEARRLVFLSHPEMQLLQMKEEERGPIFDLNAIAGVKKHKVPVREEPTVGQKRTRREQQQQQRDSRETTPVTPDRPPSSDSVTASLANNLPTNNNIKNATASTTRQDNNGTRNRNVRIDIPVKPQLNTVENADLRGARASSLPVENKTYSGGKDSKTKNTADSRVKSTSDAMGNTTRKIPDPKRNEQRASEDSRRTEDRNKSSPEGINDEIISVVIPNKCESTPKRDSKEAKGKQKRKPKAINKREEKDKRIKTKESSATKGKDDEGGLSDDSGSDGSSDKSVPDVRIQQPSKETNRTRNGSLPTDAQLVHFKEQQQQQSSAKPAAFESVDTCKDRAKSRKNHTTMDSANGKSKKGEAQSVNGNARPKTLEVPGKGQNNGHTNKSQSGANSPDSGVKSSELRHLGPTSPHAIAAAVMSLALGKNMQASSKENNFDEQELNKKKAYNKTSALSTGLSDSPPPTSPTSLSGSSRSSSYSSIVSSDSSNGVEQVKPVKGSKSRVKGTKSVPLEGGAGPSWPSAGSRKSGKSGDDLGLSNLRRSPWAMSADSPMSPSSPVGERPERVVAPTHYAPPPRPPLLENQPFARSGVKKQGSQEEKVRPFDLSDLGLSDNGATRNRGYPGGHGGHPTLWKSSDQSYNNPDSLFSSSARPTDEQFAGKGSRLSNNWVNFLDASNTNGGVVTSNKTMAEIWDVGNSPLDSDGWSIYSPRPPVIAPGQVPSTEADAVDALFSRMPDWSGAGAGAGTGVAAVPETPFSTQEVTWTPPPDVSRDVSTIWGGGGYLGAASTAESLPPSSVPSFVSYPVQPQQNQDSTTPTFDSFGSLGSSIWNPSSASSTWSATSE</sequence>
<feature type="domain" description="Transmembrane protein 131-like N-terminal" evidence="9">
    <location>
        <begin position="67"/>
        <end position="149"/>
    </location>
</feature>
<feature type="compositionally biased region" description="Polar residues" evidence="7">
    <location>
        <begin position="1468"/>
        <end position="1489"/>
    </location>
</feature>
<feature type="domain" description="TMEM131L third Ig-like" evidence="11">
    <location>
        <begin position="405"/>
        <end position="491"/>
    </location>
</feature>
<dbReference type="InterPro" id="IPR022113">
    <property type="entry name" value="TMEM131L_N"/>
</dbReference>
<evidence type="ECO:0000259" key="9">
    <source>
        <dbReference type="Pfam" id="PF12371"/>
    </source>
</evidence>
<feature type="compositionally biased region" description="Polar residues" evidence="7">
    <location>
        <begin position="560"/>
        <end position="578"/>
    </location>
</feature>
<evidence type="ECO:0008006" key="16">
    <source>
        <dbReference type="Google" id="ProtNLM"/>
    </source>
</evidence>
<evidence type="ECO:0000256" key="3">
    <source>
        <dbReference type="ARBA" id="ARBA00022692"/>
    </source>
</evidence>
<feature type="compositionally biased region" description="Low complexity" evidence="7">
    <location>
        <begin position="1916"/>
        <end position="1933"/>
    </location>
</feature>
<comment type="similarity">
    <text evidence="2">Belongs to the TMEM131 family.</text>
</comment>
<evidence type="ECO:0000256" key="2">
    <source>
        <dbReference type="ARBA" id="ARBA00006682"/>
    </source>
</evidence>
<dbReference type="InterPro" id="IPR055437">
    <property type="entry name" value="TMEM131L_Ig_5"/>
</dbReference>
<dbReference type="InterPro" id="IPR055435">
    <property type="entry name" value="Ig_TMEM131L_3"/>
</dbReference>
<feature type="domain" description="TMEM131L fourth Ig-like" evidence="12">
    <location>
        <begin position="791"/>
        <end position="922"/>
    </location>
</feature>
<dbReference type="GO" id="GO:0016020">
    <property type="term" value="C:membrane"/>
    <property type="evidence" value="ECO:0007669"/>
    <property type="project" value="UniProtKB-SubCell"/>
</dbReference>
<dbReference type="OrthoDB" id="168404at2759"/>
<feature type="compositionally biased region" description="Basic and acidic residues" evidence="7">
    <location>
        <begin position="1270"/>
        <end position="1294"/>
    </location>
</feature>
<feature type="compositionally biased region" description="Low complexity" evidence="7">
    <location>
        <begin position="1632"/>
        <end position="1647"/>
    </location>
</feature>
<dbReference type="PANTHER" id="PTHR22050">
    <property type="entry name" value="RW1 PROTEIN HOMOLOG"/>
    <property type="match status" value="1"/>
</dbReference>
<feature type="compositionally biased region" description="Polar residues" evidence="7">
    <location>
        <begin position="1900"/>
        <end position="1915"/>
    </location>
</feature>
<evidence type="ECO:0000256" key="1">
    <source>
        <dbReference type="ARBA" id="ARBA00004479"/>
    </source>
</evidence>
<evidence type="ECO:0000256" key="7">
    <source>
        <dbReference type="SAM" id="MobiDB-lite"/>
    </source>
</evidence>
<keyword evidence="3 8" id="KW-0812">Transmembrane</keyword>
<evidence type="ECO:0000256" key="4">
    <source>
        <dbReference type="ARBA" id="ARBA00022729"/>
    </source>
</evidence>